<name>A0A7C2ZPF8_9CREN</name>
<organism evidence="5">
    <name type="scientific">Fervidicoccus fontis</name>
    <dbReference type="NCBI Taxonomy" id="683846"/>
    <lineage>
        <taxon>Archaea</taxon>
        <taxon>Thermoproteota</taxon>
        <taxon>Thermoprotei</taxon>
        <taxon>Fervidicoccales</taxon>
        <taxon>Fervidicoccaceae</taxon>
        <taxon>Fervidicoccus</taxon>
    </lineage>
</organism>
<dbReference type="PANTHER" id="PTHR11671">
    <property type="entry name" value="V-TYPE ATP SYNTHASE SUBUNIT D"/>
    <property type="match status" value="1"/>
</dbReference>
<evidence type="ECO:0000256" key="1">
    <source>
        <dbReference type="ARBA" id="ARBA00005850"/>
    </source>
</evidence>
<comment type="function">
    <text evidence="4">Component of the A-type ATP synthase that produces ATP from ADP in the presence of a proton gradient across the membrane.</text>
</comment>
<evidence type="ECO:0000313" key="6">
    <source>
        <dbReference type="EMBL" id="MBE9391506.1"/>
    </source>
</evidence>
<dbReference type="Proteomes" id="UP000886076">
    <property type="component" value="Unassembled WGS sequence"/>
</dbReference>
<dbReference type="HAMAP" id="MF_00271">
    <property type="entry name" value="ATP_synth_D_arch"/>
    <property type="match status" value="1"/>
</dbReference>
<keyword evidence="4" id="KW-0472">Membrane</keyword>
<dbReference type="GO" id="GO:0005886">
    <property type="term" value="C:plasma membrane"/>
    <property type="evidence" value="ECO:0007669"/>
    <property type="project" value="UniProtKB-SubCell"/>
</dbReference>
<accession>A0A7C2ZPF8</accession>
<comment type="subcellular location">
    <subcellularLocation>
        <location evidence="4">Cell membrane</location>
        <topology evidence="4">Peripheral membrane protein</topology>
    </subcellularLocation>
</comment>
<keyword evidence="2 4" id="KW-0813">Transport</keyword>
<dbReference type="EMBL" id="JADEZV010000003">
    <property type="protein sequence ID" value="MBE9391506.1"/>
    <property type="molecule type" value="Genomic_DNA"/>
</dbReference>
<evidence type="ECO:0000313" key="5">
    <source>
        <dbReference type="EMBL" id="HEW63633.1"/>
    </source>
</evidence>
<evidence type="ECO:0000256" key="4">
    <source>
        <dbReference type="HAMAP-Rule" id="MF_00271"/>
    </source>
</evidence>
<dbReference type="GO" id="GO:0005524">
    <property type="term" value="F:ATP binding"/>
    <property type="evidence" value="ECO:0007669"/>
    <property type="project" value="UniProtKB-UniRule"/>
</dbReference>
<keyword evidence="4" id="KW-1003">Cell membrane</keyword>
<dbReference type="Pfam" id="PF01813">
    <property type="entry name" value="ATP-synt_D"/>
    <property type="match status" value="1"/>
</dbReference>
<reference evidence="5" key="1">
    <citation type="journal article" date="2020" name="mSystems">
        <title>Genome- and Community-Level Interaction Insights into Carbon Utilization and Element Cycling Functions of Hydrothermarchaeota in Hydrothermal Sediment.</title>
        <authorList>
            <person name="Zhou Z."/>
            <person name="Liu Y."/>
            <person name="Xu W."/>
            <person name="Pan J."/>
            <person name="Luo Z.H."/>
            <person name="Li M."/>
        </authorList>
    </citation>
    <scope>NUCLEOTIDE SEQUENCE [LARGE SCALE GENOMIC DNA]</scope>
    <source>
        <strain evidence="5">SpSt-1261</strain>
    </source>
</reference>
<evidence type="ECO:0000256" key="3">
    <source>
        <dbReference type="ARBA" id="ARBA00023065"/>
    </source>
</evidence>
<comment type="subunit">
    <text evidence="4">Has multiple subunits with at least A(3), B(3), C, D, E, F, H, I and proteolipid K(x).</text>
</comment>
<dbReference type="EMBL" id="DSFH01000020">
    <property type="protein sequence ID" value="HEW63633.1"/>
    <property type="molecule type" value="Genomic_DNA"/>
</dbReference>
<dbReference type="RefSeq" id="WP_014558087.1">
    <property type="nucleotide sequence ID" value="NZ_DSFH01000020.1"/>
</dbReference>
<dbReference type="GO" id="GO:0046933">
    <property type="term" value="F:proton-transporting ATP synthase activity, rotational mechanism"/>
    <property type="evidence" value="ECO:0007669"/>
    <property type="project" value="UniProtKB-UniRule"/>
</dbReference>
<sequence>MSFDKRSTLPTKINLIKLKRDLTLIRRVREVLEEKRSALLLYLNTMIKEYEKLYNETSSELKKAYDTLQASLLTIGYNRSKEISDIVPSTLRVNVKIRALFAVKVPYISIAENSFPKMDFPSDVPPSLIESREKLKEVFEKLLRLIEVENTLFTIINELKTTQRLINSIDYSIIPNYEKTIRYISLVLDEREREEFSRLKMIKKIHEEA</sequence>
<keyword evidence="4" id="KW-0375">Hydrogen ion transport</keyword>
<dbReference type="Gene3D" id="1.10.287.3240">
    <property type="match status" value="1"/>
</dbReference>
<comment type="caution">
    <text evidence="5">The sequence shown here is derived from an EMBL/GenBank/DDBJ whole genome shotgun (WGS) entry which is preliminary data.</text>
</comment>
<proteinExistence type="inferred from homology"/>
<dbReference type="OMA" id="REEFFRM"/>
<dbReference type="GO" id="GO:0046961">
    <property type="term" value="F:proton-transporting ATPase activity, rotational mechanism"/>
    <property type="evidence" value="ECO:0007669"/>
    <property type="project" value="InterPro"/>
</dbReference>
<dbReference type="InterPro" id="IPR002699">
    <property type="entry name" value="V_ATPase_D"/>
</dbReference>
<protein>
    <recommendedName>
        <fullName evidence="4">A-type ATP synthase subunit D</fullName>
    </recommendedName>
</protein>
<evidence type="ECO:0000256" key="2">
    <source>
        <dbReference type="ARBA" id="ARBA00022448"/>
    </source>
</evidence>
<dbReference type="Proteomes" id="UP000652307">
    <property type="component" value="Unassembled WGS sequence"/>
</dbReference>
<dbReference type="AlphaFoldDB" id="A0A7C2ZPF8"/>
<reference evidence="6" key="2">
    <citation type="submission" date="2020-10" db="EMBL/GenBank/DDBJ databases">
        <title>Fervidococcus fontis strain 3639Fd - the first crenarchaeon capable of growth on lipids.</title>
        <authorList>
            <person name="Kochetkova T.V."/>
            <person name="Elcheninov A.G."/>
            <person name="Toschakov S.V."/>
            <person name="Kublanov I.V."/>
        </authorList>
    </citation>
    <scope>NUCLEOTIDE SEQUENCE</scope>
    <source>
        <strain evidence="6">3639Fd</strain>
    </source>
</reference>
<dbReference type="GO" id="GO:0042777">
    <property type="term" value="P:proton motive force-driven plasma membrane ATP synthesis"/>
    <property type="evidence" value="ECO:0007669"/>
    <property type="project" value="UniProtKB-UniRule"/>
</dbReference>
<keyword evidence="4" id="KW-0066">ATP synthesis</keyword>
<gene>
    <name evidence="4" type="primary">atpD</name>
    <name evidence="5" type="ORF">ENO39_01040</name>
    <name evidence="6" type="ORF">IOK49_05395</name>
</gene>
<dbReference type="GeneID" id="12450040"/>
<dbReference type="NCBIfam" id="TIGR00309">
    <property type="entry name" value="V_ATPase_subD"/>
    <property type="match status" value="1"/>
</dbReference>
<keyword evidence="3 4" id="KW-0406">Ion transport</keyword>
<comment type="similarity">
    <text evidence="1 4">Belongs to the V-ATPase D subunit family.</text>
</comment>